<evidence type="ECO:0000313" key="1">
    <source>
        <dbReference type="EMBL" id="VFK24393.1"/>
    </source>
</evidence>
<accession>A0A450X551</accession>
<reference evidence="1" key="1">
    <citation type="submission" date="2019-02" db="EMBL/GenBank/DDBJ databases">
        <authorList>
            <person name="Gruber-Vodicka R. H."/>
            <person name="Seah K. B. B."/>
        </authorList>
    </citation>
    <scope>NUCLEOTIDE SEQUENCE</scope>
    <source>
        <strain evidence="1">BECK_BY7</strain>
    </source>
</reference>
<dbReference type="Pfam" id="PF18742">
    <property type="entry name" value="DpnII-MboI"/>
    <property type="match status" value="1"/>
</dbReference>
<name>A0A450X551_9GAMM</name>
<organism evidence="1">
    <name type="scientific">Candidatus Kentrum sp. LFY</name>
    <dbReference type="NCBI Taxonomy" id="2126342"/>
    <lineage>
        <taxon>Bacteria</taxon>
        <taxon>Pseudomonadati</taxon>
        <taxon>Pseudomonadota</taxon>
        <taxon>Gammaproteobacteria</taxon>
        <taxon>Candidatus Kentrum</taxon>
    </lineage>
</organism>
<proteinExistence type="predicted"/>
<dbReference type="AlphaFoldDB" id="A0A450X551"/>
<sequence>MVSTKRTDRPHVLNDLEFSELQRTIVVPWHSGNPFTISGVIIRSSENVTKIRIAHTPQPTIFYAEQHYARMNAAGIADLATDTRLLPFGAGEDLTYDLLFSGSAQQVPDVDLAIVKQLCERLPKTTSILEKRTRKNKQPYEISDEYDVQDLLHSLLRGFVKYSIQQETPLPKVAGAKSSRADLLIEDLGILIEIKYAHGPNDQKRIFEEYSQDLVLYAKWNSLTNLLFVISPYVRIVVA</sequence>
<protein>
    <submittedName>
        <fullName evidence="1">Uncharacterized protein</fullName>
    </submittedName>
</protein>
<gene>
    <name evidence="1" type="ORF">BECKLFY1418C_GA0070996_11765</name>
</gene>
<dbReference type="EMBL" id="CAADFN010000176">
    <property type="protein sequence ID" value="VFK24393.1"/>
    <property type="molecule type" value="Genomic_DNA"/>
</dbReference>